<reference evidence="2 3" key="1">
    <citation type="submission" date="2018-04" db="EMBL/GenBank/DDBJ databases">
        <title>Draft Genome Sequence of Phosphate-Solubilizing Chryseobacterium sp. ISE14 that is a Biocontrol and Plant Growth-Promoting Rhizobacterium Isolated from Cucumber.</title>
        <authorList>
            <person name="Jeong J.-J."/>
            <person name="Sang M.K."/>
            <person name="Choi I.-G."/>
            <person name="Kim K.D."/>
        </authorList>
    </citation>
    <scope>NUCLEOTIDE SEQUENCE [LARGE SCALE GENOMIC DNA]</scope>
    <source>
        <strain evidence="2 3">ISE14</strain>
    </source>
</reference>
<sequence length="273" mass="31726">MLSYILIFILIVVSITYFYIKNHLNKGEEKIEKSFNSLSNESKEEAPECKEEKISFDVRNNQNVEIDNSTKAIKKIVRRYSNINSLKVITKDETKERIEDPDEVKSHPKFENINISEGSAFDDQEMDFDIISDNDDNPPLNELKLITEIESDKGNELFKIIDTSLHDKIKNQLAQIAEGKDDDDDDIMNEFKHFRFSNSYAENTNELFNDLSGNELETESVSEENTMNNTQKHEINTVNTKKTFNFTEISEQVTDSTLDFNFDFEELEENNNN</sequence>
<evidence type="ECO:0000256" key="1">
    <source>
        <dbReference type="SAM" id="Phobius"/>
    </source>
</evidence>
<dbReference type="OrthoDB" id="1271874at2"/>
<keyword evidence="3" id="KW-1185">Reference proteome</keyword>
<comment type="caution">
    <text evidence="2">The sequence shown here is derived from an EMBL/GenBank/DDBJ whole genome shotgun (WGS) entry which is preliminary data.</text>
</comment>
<name>A0A316WM03_9FLAO</name>
<proteinExistence type="predicted"/>
<dbReference type="RefSeq" id="WP_109714411.1">
    <property type="nucleotide sequence ID" value="NZ_PPED02000009.1"/>
</dbReference>
<protein>
    <submittedName>
        <fullName evidence="2">Uncharacterized protein</fullName>
    </submittedName>
</protein>
<keyword evidence="1" id="KW-1133">Transmembrane helix</keyword>
<evidence type="ECO:0000313" key="3">
    <source>
        <dbReference type="Proteomes" id="UP000236594"/>
    </source>
</evidence>
<dbReference type="EMBL" id="PPED02000009">
    <property type="protein sequence ID" value="PWN62415.1"/>
    <property type="molecule type" value="Genomic_DNA"/>
</dbReference>
<dbReference type="Proteomes" id="UP000236594">
    <property type="component" value="Unassembled WGS sequence"/>
</dbReference>
<keyword evidence="1" id="KW-0812">Transmembrane</keyword>
<keyword evidence="1" id="KW-0472">Membrane</keyword>
<accession>A0A316WM03</accession>
<dbReference type="AlphaFoldDB" id="A0A316WM03"/>
<gene>
    <name evidence="2" type="ORF">C1631_022890</name>
</gene>
<organism evidence="2 3">
    <name type="scientific">Chryseobacterium phosphatilyticum</name>
    <dbReference type="NCBI Taxonomy" id="475075"/>
    <lineage>
        <taxon>Bacteria</taxon>
        <taxon>Pseudomonadati</taxon>
        <taxon>Bacteroidota</taxon>
        <taxon>Flavobacteriia</taxon>
        <taxon>Flavobacteriales</taxon>
        <taxon>Weeksellaceae</taxon>
        <taxon>Chryseobacterium group</taxon>
        <taxon>Chryseobacterium</taxon>
    </lineage>
</organism>
<feature type="transmembrane region" description="Helical" evidence="1">
    <location>
        <begin position="6"/>
        <end position="24"/>
    </location>
</feature>
<evidence type="ECO:0000313" key="2">
    <source>
        <dbReference type="EMBL" id="PWN62415.1"/>
    </source>
</evidence>